<dbReference type="PANTHER" id="PTHR37947:SF1">
    <property type="entry name" value="BLL2462 PROTEIN"/>
    <property type="match status" value="1"/>
</dbReference>
<keyword evidence="3" id="KW-1185">Reference proteome</keyword>
<evidence type="ECO:0000313" key="2">
    <source>
        <dbReference type="EMBL" id="MFD2255507.1"/>
    </source>
</evidence>
<dbReference type="SUPFAM" id="SSF52317">
    <property type="entry name" value="Class I glutamine amidotransferase-like"/>
    <property type="match status" value="1"/>
</dbReference>
<protein>
    <recommendedName>
        <fullName evidence="4">VWFA domain-containing protein</fullName>
    </recommendedName>
</protein>
<keyword evidence="1" id="KW-1133">Transmembrane helix</keyword>
<sequence>MKLLLRPLVLGLAVFGFLNLLSRFLGISRFIPFWAMAIIASLLIEAIVRLYRYESRAIPVERARVLLTLRIAACSLLAFILIDPTLVREVPHEIEQEVVILIDDSASMGLIDEGQEQSRYEIGARALRSSRLEQILRQKLSVRTLYTGRSPNDRAASSSEGESPEASTDLAAALDAVLDQIPSQELAGVVMLTDGRHNGPGRVEDYARRFGIIEAPIGIVALGSDTPPKDAAILSVSSPDAIHLGDRMRLSVQTLFHGYAGQKATVGLFQGEKLLESKLIEIPQDNHREEIRFAQIPEEGGINNYRVEITGLENERFPENNIWNFETSITDARTHVLLIDSYPRWEFRYLRNLFYGRDKSIHLQYLLLNPDKIADQITPAIPASADRPFGDAMASRLPANEEEWKKFDVIIIGDVGSDALRPSDWDIISRCVKDRAAALILVSGQRFMPHDLAEGSARSLSPVEMEWGKRTYFQNNTTPFKFAVTSAGRNHPITQQESGISSSVEDVWKGFPQIKWRHPLTDIREGAEVLLTAIPPDELGPATNPGDLEEALLALAEKKERETKNALLVTRQTGSGKVALLLTDRTWRLREGAGDVFHHRFWGNLIKWGSGPILRAGNDSLRLGTDRLSYTRSDKPIVMARLRNADLSPIHNAAMKAEIRDDQDQIIDSVPLKYVENSNGLYEAELRQFENTGHYHIRLAGPDLGKLPSDASDVSVGFRVISSRGPVELAETELNLPLMHAVADLSGGKVVRPEQISSLASLFINKNSRDTEIREIKLWDNLWLFITFAILLSGEWILRRSSGLP</sequence>
<dbReference type="RefSeq" id="WP_386818165.1">
    <property type="nucleotide sequence ID" value="NZ_JBHUIT010000002.1"/>
</dbReference>
<name>A0ABW5D3Y1_9BACT</name>
<proteinExistence type="predicted"/>
<evidence type="ECO:0000313" key="3">
    <source>
        <dbReference type="Proteomes" id="UP001597375"/>
    </source>
</evidence>
<keyword evidence="1" id="KW-0472">Membrane</keyword>
<keyword evidence="1" id="KW-0812">Transmembrane</keyword>
<evidence type="ECO:0008006" key="4">
    <source>
        <dbReference type="Google" id="ProtNLM"/>
    </source>
</evidence>
<comment type="caution">
    <text evidence="2">The sequence shown here is derived from an EMBL/GenBank/DDBJ whole genome shotgun (WGS) entry which is preliminary data.</text>
</comment>
<feature type="transmembrane region" description="Helical" evidence="1">
    <location>
        <begin position="33"/>
        <end position="51"/>
    </location>
</feature>
<dbReference type="InterPro" id="IPR036465">
    <property type="entry name" value="vWFA_dom_sf"/>
</dbReference>
<evidence type="ECO:0000256" key="1">
    <source>
        <dbReference type="SAM" id="Phobius"/>
    </source>
</evidence>
<reference evidence="3" key="1">
    <citation type="journal article" date="2019" name="Int. J. Syst. Evol. Microbiol.">
        <title>The Global Catalogue of Microorganisms (GCM) 10K type strain sequencing project: providing services to taxonomists for standard genome sequencing and annotation.</title>
        <authorList>
            <consortium name="The Broad Institute Genomics Platform"/>
            <consortium name="The Broad Institute Genome Sequencing Center for Infectious Disease"/>
            <person name="Wu L."/>
            <person name="Ma J."/>
        </authorList>
    </citation>
    <scope>NUCLEOTIDE SEQUENCE [LARGE SCALE GENOMIC DNA]</scope>
    <source>
        <strain evidence="3">CGMCC 4.7106</strain>
    </source>
</reference>
<feature type="transmembrane region" description="Helical" evidence="1">
    <location>
        <begin position="63"/>
        <end position="82"/>
    </location>
</feature>
<dbReference type="PANTHER" id="PTHR37947">
    <property type="entry name" value="BLL2462 PROTEIN"/>
    <property type="match status" value="1"/>
</dbReference>
<dbReference type="SUPFAM" id="SSF53300">
    <property type="entry name" value="vWA-like"/>
    <property type="match status" value="1"/>
</dbReference>
<dbReference type="Proteomes" id="UP001597375">
    <property type="component" value="Unassembled WGS sequence"/>
</dbReference>
<accession>A0ABW5D3Y1</accession>
<dbReference type="InterPro" id="IPR029062">
    <property type="entry name" value="Class_I_gatase-like"/>
</dbReference>
<gene>
    <name evidence="2" type="ORF">ACFSSA_02365</name>
</gene>
<dbReference type="EMBL" id="JBHUIT010000002">
    <property type="protein sequence ID" value="MFD2255507.1"/>
    <property type="molecule type" value="Genomic_DNA"/>
</dbReference>
<dbReference type="Gene3D" id="3.40.50.880">
    <property type="match status" value="1"/>
</dbReference>
<organism evidence="2 3">
    <name type="scientific">Luteolibacter algae</name>
    <dbReference type="NCBI Taxonomy" id="454151"/>
    <lineage>
        <taxon>Bacteria</taxon>
        <taxon>Pseudomonadati</taxon>
        <taxon>Verrucomicrobiota</taxon>
        <taxon>Verrucomicrobiia</taxon>
        <taxon>Verrucomicrobiales</taxon>
        <taxon>Verrucomicrobiaceae</taxon>
        <taxon>Luteolibacter</taxon>
    </lineage>
</organism>